<sequence length="68" mass="7428">MFPRDFPSFFCNVGLLRGLRPGAINKEEAWLGAVGKQLRERRSPVLKGSSRKGPHPASPTGEKAPRVA</sequence>
<evidence type="ECO:0000256" key="1">
    <source>
        <dbReference type="SAM" id="MobiDB-lite"/>
    </source>
</evidence>
<evidence type="ECO:0000313" key="3">
    <source>
        <dbReference type="Proteomes" id="UP001066276"/>
    </source>
</evidence>
<keyword evidence="3" id="KW-1185">Reference proteome</keyword>
<dbReference type="Proteomes" id="UP001066276">
    <property type="component" value="Chromosome 7"/>
</dbReference>
<feature type="region of interest" description="Disordered" evidence="1">
    <location>
        <begin position="41"/>
        <end position="68"/>
    </location>
</feature>
<comment type="caution">
    <text evidence="2">The sequence shown here is derived from an EMBL/GenBank/DDBJ whole genome shotgun (WGS) entry which is preliminary data.</text>
</comment>
<organism evidence="2 3">
    <name type="scientific">Pleurodeles waltl</name>
    <name type="common">Iberian ribbed newt</name>
    <dbReference type="NCBI Taxonomy" id="8319"/>
    <lineage>
        <taxon>Eukaryota</taxon>
        <taxon>Metazoa</taxon>
        <taxon>Chordata</taxon>
        <taxon>Craniata</taxon>
        <taxon>Vertebrata</taxon>
        <taxon>Euteleostomi</taxon>
        <taxon>Amphibia</taxon>
        <taxon>Batrachia</taxon>
        <taxon>Caudata</taxon>
        <taxon>Salamandroidea</taxon>
        <taxon>Salamandridae</taxon>
        <taxon>Pleurodelinae</taxon>
        <taxon>Pleurodeles</taxon>
    </lineage>
</organism>
<accession>A0AAV7PLR7</accession>
<dbReference type="AlphaFoldDB" id="A0AAV7PLR7"/>
<proteinExistence type="predicted"/>
<evidence type="ECO:0000313" key="2">
    <source>
        <dbReference type="EMBL" id="KAJ1128035.1"/>
    </source>
</evidence>
<gene>
    <name evidence="2" type="ORF">NDU88_006427</name>
</gene>
<reference evidence="2" key="1">
    <citation type="journal article" date="2022" name="bioRxiv">
        <title>Sequencing and chromosome-scale assembly of the giantPleurodeles waltlgenome.</title>
        <authorList>
            <person name="Brown T."/>
            <person name="Elewa A."/>
            <person name="Iarovenko S."/>
            <person name="Subramanian E."/>
            <person name="Araus A.J."/>
            <person name="Petzold A."/>
            <person name="Susuki M."/>
            <person name="Suzuki K.-i.T."/>
            <person name="Hayashi T."/>
            <person name="Toyoda A."/>
            <person name="Oliveira C."/>
            <person name="Osipova E."/>
            <person name="Leigh N.D."/>
            <person name="Simon A."/>
            <person name="Yun M.H."/>
        </authorList>
    </citation>
    <scope>NUCLEOTIDE SEQUENCE</scope>
    <source>
        <strain evidence="2">20211129_DDA</strain>
        <tissue evidence="2">Liver</tissue>
    </source>
</reference>
<dbReference type="EMBL" id="JANPWB010000011">
    <property type="protein sequence ID" value="KAJ1128035.1"/>
    <property type="molecule type" value="Genomic_DNA"/>
</dbReference>
<protein>
    <submittedName>
        <fullName evidence="2">Uncharacterized protein</fullName>
    </submittedName>
</protein>
<name>A0AAV7PLR7_PLEWA</name>